<dbReference type="InterPro" id="IPR041497">
    <property type="entry name" value="Thump-like"/>
</dbReference>
<keyword evidence="3" id="KW-1185">Reference proteome</keyword>
<dbReference type="Proteomes" id="UP000386847">
    <property type="component" value="Chromosome"/>
</dbReference>
<name>A0A5Q2FEJ5_9ACTN</name>
<dbReference type="RefSeq" id="WP_153571215.1">
    <property type="nucleotide sequence ID" value="NZ_CP045725.1"/>
</dbReference>
<dbReference type="Pfam" id="PF18096">
    <property type="entry name" value="Thump_like"/>
    <property type="match status" value="1"/>
</dbReference>
<organism evidence="2 3">
    <name type="scientific">Raineyella fluvialis</name>
    <dbReference type="NCBI Taxonomy" id="2662261"/>
    <lineage>
        <taxon>Bacteria</taxon>
        <taxon>Bacillati</taxon>
        <taxon>Actinomycetota</taxon>
        <taxon>Actinomycetes</taxon>
        <taxon>Propionibacteriales</taxon>
        <taxon>Propionibacteriaceae</taxon>
        <taxon>Raineyella</taxon>
    </lineage>
</organism>
<reference evidence="2 3" key="1">
    <citation type="submission" date="2019-10" db="EMBL/GenBank/DDBJ databases">
        <title>Genomic analysis of Raineyella sp. CBA3103.</title>
        <authorList>
            <person name="Roh S.W."/>
        </authorList>
    </citation>
    <scope>NUCLEOTIDE SEQUENCE [LARGE SCALE GENOMIC DNA]</scope>
    <source>
        <strain evidence="2 3">CBA3103</strain>
    </source>
</reference>
<feature type="domain" description="THUMP-like" evidence="1">
    <location>
        <begin position="147"/>
        <end position="219"/>
    </location>
</feature>
<sequence length="237" mass="24961">MGLGPRAAGPGRRGGGVGCLKLGPGLPYRLIPEDVAAEWVSHRGDLVEVALWAGPATPEAARALPGAGSRSATLLGGAESGPAHRLVADDATRPLRMPGVGTVLWEPDPAVIRAGAVDTLAGLLDAGRVAPEIAYLVSDGAGPTPYATAFQVLEVMAVKEKVLRAWVRDRRIGRLEIKKRGIDIDPATLRRRLRPEGPEAATLLLTPTPEGARALVVERLAEGCYPHHVNDHNFNDS</sequence>
<dbReference type="EMBL" id="CP045725">
    <property type="protein sequence ID" value="QGF22686.1"/>
    <property type="molecule type" value="Genomic_DNA"/>
</dbReference>
<proteinExistence type="predicted"/>
<dbReference type="KEGG" id="rain:Rai3103_02185"/>
<gene>
    <name evidence="2" type="ORF">Rai3103_02185</name>
</gene>
<evidence type="ECO:0000313" key="2">
    <source>
        <dbReference type="EMBL" id="QGF22686.1"/>
    </source>
</evidence>
<evidence type="ECO:0000313" key="3">
    <source>
        <dbReference type="Proteomes" id="UP000386847"/>
    </source>
</evidence>
<dbReference type="AlphaFoldDB" id="A0A5Q2FEJ5"/>
<accession>A0A5Q2FEJ5</accession>
<evidence type="ECO:0000259" key="1">
    <source>
        <dbReference type="Pfam" id="PF18096"/>
    </source>
</evidence>
<protein>
    <recommendedName>
        <fullName evidence="1">THUMP-like domain-containing protein</fullName>
    </recommendedName>
</protein>